<dbReference type="EMBL" id="CP019893">
    <property type="protein sequence ID" value="ARS89872.1"/>
    <property type="molecule type" value="Genomic_DNA"/>
</dbReference>
<dbReference type="KEGG" id="naj:B1756_09085"/>
<name>A0A2Z2HS13_9EURY</name>
<keyword evidence="2" id="KW-1185">Reference proteome</keyword>
<organism evidence="1 2">
    <name type="scientific">Natrarchaeobaculum aegyptiacum</name>
    <dbReference type="NCBI Taxonomy" id="745377"/>
    <lineage>
        <taxon>Archaea</taxon>
        <taxon>Methanobacteriati</taxon>
        <taxon>Methanobacteriota</taxon>
        <taxon>Stenosarchaea group</taxon>
        <taxon>Halobacteria</taxon>
        <taxon>Halobacteriales</taxon>
        <taxon>Natrialbaceae</taxon>
        <taxon>Natrarchaeobaculum</taxon>
    </lineage>
</organism>
<protein>
    <submittedName>
        <fullName evidence="1">Uncharacterized protein</fullName>
    </submittedName>
</protein>
<dbReference type="AlphaFoldDB" id="A0A2Z2HS13"/>
<gene>
    <name evidence="1" type="ORF">B1756_09085</name>
</gene>
<accession>A0A2Z2HS13</accession>
<reference evidence="2" key="1">
    <citation type="submission" date="2017-02" db="EMBL/GenBank/DDBJ databases">
        <title>Natronthermophilus aegyptiacus gen. nov.,sp. nov., an aerobic, extremely halophilic alkalithermophilic archaeon isolated from the athalassohaline Wadi An Natrun, Egypt.</title>
        <authorList>
            <person name="Zhao B."/>
        </authorList>
    </citation>
    <scope>NUCLEOTIDE SEQUENCE [LARGE SCALE GENOMIC DNA]</scope>
    <source>
        <strain evidence="2">JW/NM-HA 15</strain>
    </source>
</reference>
<sequence>MRFIFCHLSTEPGTDPWYADTAMGSQSVSLVDDTVFRLERALSHMIDGSLTEMAGRDGPVSSRD</sequence>
<evidence type="ECO:0000313" key="2">
    <source>
        <dbReference type="Proteomes" id="UP000250088"/>
    </source>
</evidence>
<evidence type="ECO:0000313" key="1">
    <source>
        <dbReference type="EMBL" id="ARS89872.1"/>
    </source>
</evidence>
<proteinExistence type="predicted"/>
<dbReference type="Proteomes" id="UP000250088">
    <property type="component" value="Chromosome"/>
</dbReference>